<proteinExistence type="predicted"/>
<evidence type="ECO:0000313" key="1">
    <source>
        <dbReference type="EMBL" id="KAJ4715668.1"/>
    </source>
</evidence>
<keyword evidence="2" id="KW-1185">Reference proteome</keyword>
<gene>
    <name evidence="1" type="ORF">OWV82_013997</name>
</gene>
<dbReference type="EMBL" id="CM051400">
    <property type="protein sequence ID" value="KAJ4715668.1"/>
    <property type="molecule type" value="Genomic_DNA"/>
</dbReference>
<evidence type="ECO:0000313" key="2">
    <source>
        <dbReference type="Proteomes" id="UP001164539"/>
    </source>
</evidence>
<name>A0ACC1XWE7_MELAZ</name>
<dbReference type="Proteomes" id="UP001164539">
    <property type="component" value="Chromosome 7"/>
</dbReference>
<reference evidence="1 2" key="1">
    <citation type="journal article" date="2023" name="Science">
        <title>Complex scaffold remodeling in plant triterpene biosynthesis.</title>
        <authorList>
            <person name="De La Pena R."/>
            <person name="Hodgson H."/>
            <person name="Liu J.C."/>
            <person name="Stephenson M.J."/>
            <person name="Martin A.C."/>
            <person name="Owen C."/>
            <person name="Harkess A."/>
            <person name="Leebens-Mack J."/>
            <person name="Jimenez L.E."/>
            <person name="Osbourn A."/>
            <person name="Sattely E.S."/>
        </authorList>
    </citation>
    <scope>NUCLEOTIDE SEQUENCE [LARGE SCALE GENOMIC DNA]</scope>
    <source>
        <strain evidence="2">cv. JPN11</strain>
        <tissue evidence="1">Leaf</tissue>
    </source>
</reference>
<organism evidence="1 2">
    <name type="scientific">Melia azedarach</name>
    <name type="common">Chinaberry tree</name>
    <dbReference type="NCBI Taxonomy" id="155640"/>
    <lineage>
        <taxon>Eukaryota</taxon>
        <taxon>Viridiplantae</taxon>
        <taxon>Streptophyta</taxon>
        <taxon>Embryophyta</taxon>
        <taxon>Tracheophyta</taxon>
        <taxon>Spermatophyta</taxon>
        <taxon>Magnoliopsida</taxon>
        <taxon>eudicotyledons</taxon>
        <taxon>Gunneridae</taxon>
        <taxon>Pentapetalae</taxon>
        <taxon>rosids</taxon>
        <taxon>malvids</taxon>
        <taxon>Sapindales</taxon>
        <taxon>Meliaceae</taxon>
        <taxon>Melia</taxon>
    </lineage>
</organism>
<accession>A0ACC1XWE7</accession>
<sequence>MTAELPQSRKPLFSVLALSVFIAVVSSGEARVHNLTWEILYQYKYLNCYKKLAIAINGMTPGPVVSATEGDTIVVNNLLMENVAIHWHGIRQGHSMLVVEADGNYVEPFVTQPPPGPLWNDSESRKAQSASIKAEKDHIQTPPSASDKVILLLNTQNTFRGSTVWSLDNVSHSLPNTPYLIALKKNWSDVFDHTPAPESYDQNYDIYSVANNTNATSSSSIYRLTFNSMVLGYGHGKFNPSTDTQKFSLINPIRKNTVVLNPYGWNASRFQVDNPGIWIFHCHVEAHFLLGMMVLFESGSEMEAEPPQQIMGCGKTKRPMNP</sequence>
<protein>
    <submittedName>
        <fullName evidence="1">L-ascorbate oxidase</fullName>
    </submittedName>
</protein>
<comment type="caution">
    <text evidence="1">The sequence shown here is derived from an EMBL/GenBank/DDBJ whole genome shotgun (WGS) entry which is preliminary data.</text>
</comment>